<dbReference type="Proteomes" id="UP001234989">
    <property type="component" value="Chromosome 1"/>
</dbReference>
<evidence type="ECO:0000313" key="1">
    <source>
        <dbReference type="EMBL" id="WMV10811.1"/>
    </source>
</evidence>
<accession>A0AAF0PYF4</accession>
<protein>
    <submittedName>
        <fullName evidence="1">Uncharacterized protein</fullName>
    </submittedName>
</protein>
<keyword evidence="2" id="KW-1185">Reference proteome</keyword>
<evidence type="ECO:0000313" key="2">
    <source>
        <dbReference type="Proteomes" id="UP001234989"/>
    </source>
</evidence>
<sequence length="75" mass="8743">MDGSIIFDSNVKKSFIIYNTMDKFLYANWILQKLGKDAKGKRVEVHHSSDNAYTHDSNEKRAISRASELHWDTRI</sequence>
<reference evidence="1" key="1">
    <citation type="submission" date="2023-08" db="EMBL/GenBank/DDBJ databases">
        <title>A de novo genome assembly of Solanum verrucosum Schlechtendal, a Mexican diploid species geographically isolated from the other diploid A-genome species in potato relatives.</title>
        <authorList>
            <person name="Hosaka K."/>
        </authorList>
    </citation>
    <scope>NUCLEOTIDE SEQUENCE</scope>
    <source>
        <tissue evidence="1">Young leaves</tissue>
    </source>
</reference>
<name>A0AAF0PYF4_SOLVR</name>
<proteinExistence type="predicted"/>
<dbReference type="EMBL" id="CP133612">
    <property type="protein sequence ID" value="WMV10811.1"/>
    <property type="molecule type" value="Genomic_DNA"/>
</dbReference>
<organism evidence="1 2">
    <name type="scientific">Solanum verrucosum</name>
    <dbReference type="NCBI Taxonomy" id="315347"/>
    <lineage>
        <taxon>Eukaryota</taxon>
        <taxon>Viridiplantae</taxon>
        <taxon>Streptophyta</taxon>
        <taxon>Embryophyta</taxon>
        <taxon>Tracheophyta</taxon>
        <taxon>Spermatophyta</taxon>
        <taxon>Magnoliopsida</taxon>
        <taxon>eudicotyledons</taxon>
        <taxon>Gunneridae</taxon>
        <taxon>Pentapetalae</taxon>
        <taxon>asterids</taxon>
        <taxon>lamiids</taxon>
        <taxon>Solanales</taxon>
        <taxon>Solanaceae</taxon>
        <taxon>Solanoideae</taxon>
        <taxon>Solaneae</taxon>
        <taxon>Solanum</taxon>
    </lineage>
</organism>
<gene>
    <name evidence="1" type="ORF">MTR67_004196</name>
</gene>
<dbReference type="AlphaFoldDB" id="A0AAF0PYF4"/>